<proteinExistence type="predicted"/>
<name>D5QAG7_NOVHA</name>
<dbReference type="AlphaFoldDB" id="D5QAG7"/>
<comment type="caution">
    <text evidence="1">The sequence shown here is derived from an EMBL/GenBank/DDBJ whole genome shotgun (WGS) entry which is preliminary data.</text>
</comment>
<reference evidence="1 2" key="1">
    <citation type="journal article" date="2010" name="J. Bacteriol.">
        <title>Genome sequence of a cellulose-producing bacterium, Gluconacetobacter hansenii ATCC 23769.</title>
        <authorList>
            <person name="Iyer P.R."/>
            <person name="Geib S.M."/>
            <person name="Catchmark J."/>
            <person name="Kao T.H."/>
            <person name="Tien M."/>
        </authorList>
    </citation>
    <scope>NUCLEOTIDE SEQUENCE [LARGE SCALE GENOMIC DNA]</scope>
    <source>
        <strain evidence="1 2">ATCC 23769</strain>
    </source>
</reference>
<evidence type="ECO:0000313" key="1">
    <source>
        <dbReference type="EMBL" id="EFG86019.1"/>
    </source>
</evidence>
<organism evidence="1 2">
    <name type="scientific">Novacetimonas hansenii ATCC 23769</name>
    <dbReference type="NCBI Taxonomy" id="714995"/>
    <lineage>
        <taxon>Bacteria</taxon>
        <taxon>Pseudomonadati</taxon>
        <taxon>Pseudomonadota</taxon>
        <taxon>Alphaproteobacteria</taxon>
        <taxon>Acetobacterales</taxon>
        <taxon>Acetobacteraceae</taxon>
        <taxon>Novacetimonas</taxon>
    </lineage>
</organism>
<sequence>MMIQAIAHAKIDAILNQGIPVFGNLFLIAKMAGGIFMMHECIGSLYDGVTCIVYAAAHIRFIEKIFVLFVKSTNFQKSLATEGAVCAQQVGDIQTERKIQVGGGDIPIACICPAVCRYIACLKFNAGMVVNEPSHRANAVVSIGFGQIRKPFRLWHGIIVDKGDNIAIRHGDSDIARYRQIKFWTMLYLYLSLQALQIFYGSVRRGASNDTNFKMGISQVFKAR</sequence>
<dbReference type="HOGENOM" id="CLU_1233711_0_0_5"/>
<dbReference type="EMBL" id="ADTV01000002">
    <property type="protein sequence ID" value="EFG86019.1"/>
    <property type="molecule type" value="Genomic_DNA"/>
</dbReference>
<protein>
    <submittedName>
        <fullName evidence="1">Uncharacterized protein</fullName>
    </submittedName>
</protein>
<evidence type="ECO:0000313" key="2">
    <source>
        <dbReference type="Proteomes" id="UP000006468"/>
    </source>
</evidence>
<gene>
    <name evidence="1" type="ORF">GXY_00509</name>
</gene>
<dbReference type="Proteomes" id="UP000006468">
    <property type="component" value="Chromosome"/>
</dbReference>
<accession>D5QAG7</accession>